<evidence type="ECO:0000313" key="2">
    <source>
        <dbReference type="Proteomes" id="UP000235220"/>
    </source>
</evidence>
<feature type="region of interest" description="Disordered" evidence="1">
    <location>
        <begin position="539"/>
        <end position="574"/>
    </location>
</feature>
<dbReference type="RefSeq" id="XP_018859582.2">
    <property type="nucleotide sequence ID" value="XM_019004037.2"/>
</dbReference>
<dbReference type="STRING" id="51240.A0A2I4HTX4"/>
<dbReference type="GO" id="GO:0003677">
    <property type="term" value="F:DNA binding"/>
    <property type="evidence" value="ECO:0007669"/>
    <property type="project" value="InterPro"/>
</dbReference>
<dbReference type="AlphaFoldDB" id="A0A2I4HTX4"/>
<dbReference type="Gramene" id="Jr07_26500_p1">
    <property type="protein sequence ID" value="cds.Jr07_26500_p1"/>
    <property type="gene ID" value="Jr07_26500"/>
</dbReference>
<organism evidence="2 3">
    <name type="scientific">Juglans regia</name>
    <name type="common">English walnut</name>
    <dbReference type="NCBI Taxonomy" id="51240"/>
    <lineage>
        <taxon>Eukaryota</taxon>
        <taxon>Viridiplantae</taxon>
        <taxon>Streptophyta</taxon>
        <taxon>Embryophyta</taxon>
        <taxon>Tracheophyta</taxon>
        <taxon>Spermatophyta</taxon>
        <taxon>Magnoliopsida</taxon>
        <taxon>eudicotyledons</taxon>
        <taxon>Gunneridae</taxon>
        <taxon>Pentapetalae</taxon>
        <taxon>rosids</taxon>
        <taxon>fabids</taxon>
        <taxon>Fagales</taxon>
        <taxon>Juglandaceae</taxon>
        <taxon>Juglans</taxon>
    </lineage>
</organism>
<name>A0A2I4HTX4_JUGRE</name>
<gene>
    <name evidence="3" type="primary">LOC109021417</name>
</gene>
<keyword evidence="2" id="KW-1185">Reference proteome</keyword>
<dbReference type="FunCoup" id="A0A2I4HTX4">
    <property type="interactions" value="1889"/>
</dbReference>
<dbReference type="Proteomes" id="UP000235220">
    <property type="component" value="Chromosome 7"/>
</dbReference>
<accession>A0A2I4HTX4</accession>
<dbReference type="InterPro" id="IPR003611">
    <property type="entry name" value="NUMOD3"/>
</dbReference>
<reference evidence="3" key="1">
    <citation type="submission" date="2025-08" db="UniProtKB">
        <authorList>
            <consortium name="RefSeq"/>
        </authorList>
    </citation>
    <scope>IDENTIFICATION</scope>
    <source>
        <tissue evidence="3">Leaves</tissue>
    </source>
</reference>
<feature type="region of interest" description="Disordered" evidence="1">
    <location>
        <begin position="305"/>
        <end position="359"/>
    </location>
</feature>
<evidence type="ECO:0000313" key="3">
    <source>
        <dbReference type="RefSeq" id="XP_018859582.2"/>
    </source>
</evidence>
<dbReference type="KEGG" id="jre:109021417"/>
<dbReference type="Pfam" id="PF07460">
    <property type="entry name" value="NUMOD3"/>
    <property type="match status" value="1"/>
</dbReference>
<dbReference type="OrthoDB" id="1935413at2759"/>
<feature type="compositionally biased region" description="Polar residues" evidence="1">
    <location>
        <begin position="338"/>
        <end position="353"/>
    </location>
</feature>
<sequence length="602" mass="68198">MSSHAYTGRDCYSAACLQSRLCAIRAQTLIHGKFSSTPFTSANDKRLSYAWKSLRLPKELNVNVKHVEVQRSRLLINAVATLEPMAKCLVQNKNGQKGCDVTHFGIDSSLPTIELKYSSEDSKELDERERSRRLRISKANKGNTPWNKGRKHSAETLQRIRERTKLAMQDPKVRMKLRNLGHAQSTETRVKIAVGVRLGWQRRREKLTVQEGCCFEWQNLIAEAAKQGFVGEEELQWDSYKILDEQLKKEWLESVEQRKTMAGLKGSKRTTMSPEQRRKISEAISAKWANTDYRDRVCAGLAKHYGIPPNAERKPQRRSSSGIQTSRRSPIKKRDCATDNSSMGENKIQNQQLRLRRSSEPLYKDPLASSKLEMIKNIRAERAAAETKKTVAVERARLLIVKAEKAAKALEVAAMKSPIARASLMETRKLIAEAIQLIESVETGQNTSHEDRGYPSVASKGLIDQVEKDRSEKIEVLNQAGPREVIGAPMVQRKDEDFNFRKFALHDLLSSEDELFPTSFSGSGSSLFSFESLMKQSGSINRHDQPKLNQHSDYGRRPLPKGDKVESLKEETRSESVAVIKKWVRGRLIEVAKSRVLARETS</sequence>
<dbReference type="PANTHER" id="PTHR34199:SF2">
    <property type="entry name" value="NUMOD3 MOTIF FAMILY PROTEIN, EXPRESSED"/>
    <property type="match status" value="1"/>
</dbReference>
<protein>
    <submittedName>
        <fullName evidence="3">Uncharacterized protein LOC109021417 isoform X1</fullName>
    </submittedName>
</protein>
<feature type="compositionally biased region" description="Basic and acidic residues" evidence="1">
    <location>
        <begin position="553"/>
        <end position="574"/>
    </location>
</feature>
<feature type="compositionally biased region" description="Polar residues" evidence="1">
    <location>
        <begin position="318"/>
        <end position="328"/>
    </location>
</feature>
<dbReference type="GeneID" id="109021417"/>
<proteinExistence type="predicted"/>
<dbReference type="PANTHER" id="PTHR34199">
    <property type="entry name" value="NUMOD3 MOTIF FAMILY PROTEIN, EXPRESSED"/>
    <property type="match status" value="1"/>
</dbReference>
<evidence type="ECO:0000256" key="1">
    <source>
        <dbReference type="SAM" id="MobiDB-lite"/>
    </source>
</evidence>